<dbReference type="Proteomes" id="UP000324222">
    <property type="component" value="Unassembled WGS sequence"/>
</dbReference>
<reference evidence="2 3" key="1">
    <citation type="submission" date="2019-05" db="EMBL/GenBank/DDBJ databases">
        <title>Another draft genome of Portunus trituberculatus and its Hox gene families provides insights of decapod evolution.</title>
        <authorList>
            <person name="Jeong J.-H."/>
            <person name="Song I."/>
            <person name="Kim S."/>
            <person name="Choi T."/>
            <person name="Kim D."/>
            <person name="Ryu S."/>
            <person name="Kim W."/>
        </authorList>
    </citation>
    <scope>NUCLEOTIDE SEQUENCE [LARGE SCALE GENOMIC DNA]</scope>
    <source>
        <tissue evidence="2">Muscle</tissue>
    </source>
</reference>
<dbReference type="AlphaFoldDB" id="A0A5B7KKQ1"/>
<keyword evidence="3" id="KW-1185">Reference proteome</keyword>
<protein>
    <submittedName>
        <fullName evidence="2">Uncharacterized protein</fullName>
    </submittedName>
</protein>
<evidence type="ECO:0000313" key="2">
    <source>
        <dbReference type="EMBL" id="MPD05908.1"/>
    </source>
</evidence>
<name>A0A5B7KKQ1_PORTR</name>
<proteinExistence type="predicted"/>
<comment type="caution">
    <text evidence="2">The sequence shown here is derived from an EMBL/GenBank/DDBJ whole genome shotgun (WGS) entry which is preliminary data.</text>
</comment>
<gene>
    <name evidence="2" type="ORF">E2C01_101680</name>
</gene>
<sequence>MEMEKENQHLRKQCEEMKAKLLEMEKKISEGDLGKEECLNLIDAKMKEVKQEHQEVQKSFKEIMKKQEEENKVITQSEMVKALKENEYVLRDIAEKKK</sequence>
<keyword evidence="1" id="KW-0175">Coiled coil</keyword>
<evidence type="ECO:0000313" key="3">
    <source>
        <dbReference type="Proteomes" id="UP000324222"/>
    </source>
</evidence>
<accession>A0A5B7KKQ1</accession>
<evidence type="ECO:0000256" key="1">
    <source>
        <dbReference type="SAM" id="Coils"/>
    </source>
</evidence>
<dbReference type="EMBL" id="VSRR010148322">
    <property type="protein sequence ID" value="MPD05908.1"/>
    <property type="molecule type" value="Genomic_DNA"/>
</dbReference>
<organism evidence="2 3">
    <name type="scientific">Portunus trituberculatus</name>
    <name type="common">Swimming crab</name>
    <name type="synonym">Neptunus trituberculatus</name>
    <dbReference type="NCBI Taxonomy" id="210409"/>
    <lineage>
        <taxon>Eukaryota</taxon>
        <taxon>Metazoa</taxon>
        <taxon>Ecdysozoa</taxon>
        <taxon>Arthropoda</taxon>
        <taxon>Crustacea</taxon>
        <taxon>Multicrustacea</taxon>
        <taxon>Malacostraca</taxon>
        <taxon>Eumalacostraca</taxon>
        <taxon>Eucarida</taxon>
        <taxon>Decapoda</taxon>
        <taxon>Pleocyemata</taxon>
        <taxon>Brachyura</taxon>
        <taxon>Eubrachyura</taxon>
        <taxon>Portunoidea</taxon>
        <taxon>Portunidae</taxon>
        <taxon>Portuninae</taxon>
        <taxon>Portunus</taxon>
    </lineage>
</organism>
<feature type="coiled-coil region" evidence="1">
    <location>
        <begin position="7"/>
        <end position="86"/>
    </location>
</feature>